<comment type="caution">
    <text evidence="1">The sequence shown here is derived from an EMBL/GenBank/DDBJ whole genome shotgun (WGS) entry which is preliminary data.</text>
</comment>
<keyword evidence="2" id="KW-1185">Reference proteome</keyword>
<evidence type="ECO:0000313" key="1">
    <source>
        <dbReference type="EMBL" id="MDG0815874.1"/>
    </source>
</evidence>
<reference evidence="1" key="1">
    <citation type="submission" date="2022-08" db="EMBL/GenBank/DDBJ databases">
        <title>Novel Bdellovibrio Species Isolated from Svalbard: Designation Bdellovibrio svalbardensis.</title>
        <authorList>
            <person name="Mitchell R.J."/>
            <person name="Choi S.Y."/>
        </authorList>
    </citation>
    <scope>NUCLEOTIDE SEQUENCE</scope>
    <source>
        <strain evidence="1">PAP01</strain>
    </source>
</reference>
<dbReference type="RefSeq" id="WP_277577353.1">
    <property type="nucleotide sequence ID" value="NZ_JANRMI010000002.1"/>
</dbReference>
<protein>
    <submittedName>
        <fullName evidence="1">Uncharacterized protein</fullName>
    </submittedName>
</protein>
<name>A0ABT6DH99_9BACT</name>
<accession>A0ABT6DH99</accession>
<dbReference type="Proteomes" id="UP001152321">
    <property type="component" value="Unassembled WGS sequence"/>
</dbReference>
<proteinExistence type="predicted"/>
<gene>
    <name evidence="1" type="ORF">NWE73_05845</name>
</gene>
<sequence>MALLNSKVQVIGAVLLMVSVASAGKKEIPVVSGRSVRLQVESLAELMEKEIVLAKTTKEKFQLLGRAEDQIISLRENNSPQNAHDEAYMDLLMAVFGVIPEQKEFKKKDCAKYEADLLNEFEPAAEDAPTEPAVKPGWAALQALCK</sequence>
<evidence type="ECO:0000313" key="2">
    <source>
        <dbReference type="Proteomes" id="UP001152321"/>
    </source>
</evidence>
<organism evidence="1 2">
    <name type="scientific">Bdellovibrio svalbardensis</name>
    <dbReference type="NCBI Taxonomy" id="2972972"/>
    <lineage>
        <taxon>Bacteria</taxon>
        <taxon>Pseudomonadati</taxon>
        <taxon>Bdellovibrionota</taxon>
        <taxon>Bdellovibrionia</taxon>
        <taxon>Bdellovibrionales</taxon>
        <taxon>Pseudobdellovibrionaceae</taxon>
        <taxon>Bdellovibrio</taxon>
    </lineage>
</organism>
<dbReference type="EMBL" id="JANRMI010000002">
    <property type="protein sequence ID" value="MDG0815874.1"/>
    <property type="molecule type" value="Genomic_DNA"/>
</dbReference>